<reference evidence="6" key="1">
    <citation type="journal article" date="2022" name="G3 (Bethesda)">
        <title>High quality genome of the basidiomycete yeast Dioszegia hungarica PDD-24b-2 isolated from cloud water.</title>
        <authorList>
            <person name="Jarrige D."/>
            <person name="Haridas S."/>
            <person name="Bleykasten-Grosshans C."/>
            <person name="Joly M."/>
            <person name="Nadalig T."/>
            <person name="Sancelme M."/>
            <person name="Vuilleumier S."/>
            <person name="Grigoriev I.V."/>
            <person name="Amato P."/>
            <person name="Bringel F."/>
        </authorList>
    </citation>
    <scope>NUCLEOTIDE SEQUENCE</scope>
    <source>
        <strain evidence="6">PDD-24b-2</strain>
    </source>
</reference>
<evidence type="ECO:0000256" key="2">
    <source>
        <dbReference type="ARBA" id="ARBA00008576"/>
    </source>
</evidence>
<evidence type="ECO:0000256" key="4">
    <source>
        <dbReference type="SAM" id="MobiDB-lite"/>
    </source>
</evidence>
<feature type="region of interest" description="Disordered" evidence="4">
    <location>
        <begin position="1"/>
        <end position="190"/>
    </location>
</feature>
<protein>
    <submittedName>
        <fullName evidence="6">DExH-box splicing factor binding site-domain-containing protein</fullName>
    </submittedName>
</protein>
<dbReference type="AlphaFoldDB" id="A0AA38LVC5"/>
<feature type="compositionally biased region" description="Low complexity" evidence="4">
    <location>
        <begin position="10"/>
        <end position="24"/>
    </location>
</feature>
<feature type="compositionally biased region" description="Basic and acidic residues" evidence="4">
    <location>
        <begin position="309"/>
        <end position="331"/>
    </location>
</feature>
<gene>
    <name evidence="6" type="ORF">MKK02DRAFT_45760</name>
</gene>
<keyword evidence="3" id="KW-0539">Nucleus</keyword>
<dbReference type="PANTHER" id="PTHR15818">
    <property type="entry name" value="G PATCH AND KOW-CONTAINING"/>
    <property type="match status" value="1"/>
</dbReference>
<dbReference type="InterPro" id="IPR045166">
    <property type="entry name" value="Spp2-like"/>
</dbReference>
<sequence length="479" mass="53422">MTAPISFTVRPPAASAPYRPSPLANGSRTNSRAGPPSRRLFENGQGESDDEDEDGLDRRVKTETSDRGRDDQGSGSGNGRASGSGAQKSSASLVIPALPNRNWRENSNRNVPSFRPEAPKREASDMITHERIGDGPAKVGLERFGKKREADADEKDEDGDVKMEVKLEEGVATPSGGASTQDEPQVKKEPLSLEEQALQEILAGEVKQETAEDRAQRELVIAMQDNRGRVMSETEALQQAIKTLPAESTLEDFEAVPISAFGIAALRGMGWDPKSTENVKAREVQRRPQLLGLGATPMAVDMPSGSGKSRKELEREKEKREKKKSRDEKTGRGFSAASLLQKIPNGSGSSTPVIGSRAGSIETGTDSDGSRRRRREDEASSGRESKRRDDRDRDGDRYETEAERARRKARERDGGGDRYETEEERARRKAKERERNGNGDKYERSDRDRDRRDRDNGRDRRDRDSKDRDGDRERRRERY</sequence>
<evidence type="ECO:0000313" key="7">
    <source>
        <dbReference type="Proteomes" id="UP001164286"/>
    </source>
</evidence>
<feature type="compositionally biased region" description="Basic and acidic residues" evidence="4">
    <location>
        <begin position="375"/>
        <end position="419"/>
    </location>
</feature>
<dbReference type="InterPro" id="IPR026822">
    <property type="entry name" value="Spp2/MOS2_G-patch"/>
</dbReference>
<evidence type="ECO:0000256" key="3">
    <source>
        <dbReference type="ARBA" id="ARBA00023242"/>
    </source>
</evidence>
<feature type="compositionally biased region" description="Basic and acidic residues" evidence="4">
    <location>
        <begin position="274"/>
        <end position="286"/>
    </location>
</feature>
<feature type="domain" description="Spp2/MOS2 G-patch" evidence="5">
    <location>
        <begin position="245"/>
        <end position="298"/>
    </location>
</feature>
<dbReference type="PANTHER" id="PTHR15818:SF2">
    <property type="entry name" value="G-PATCH DOMAIN AND KOW MOTIFS-CONTAINING PROTEIN"/>
    <property type="match status" value="1"/>
</dbReference>
<feature type="compositionally biased region" description="Basic and acidic residues" evidence="4">
    <location>
        <begin position="160"/>
        <end position="169"/>
    </location>
</feature>
<organism evidence="6 7">
    <name type="scientific">Dioszegia hungarica</name>
    <dbReference type="NCBI Taxonomy" id="4972"/>
    <lineage>
        <taxon>Eukaryota</taxon>
        <taxon>Fungi</taxon>
        <taxon>Dikarya</taxon>
        <taxon>Basidiomycota</taxon>
        <taxon>Agaricomycotina</taxon>
        <taxon>Tremellomycetes</taxon>
        <taxon>Tremellales</taxon>
        <taxon>Bulleribasidiaceae</taxon>
        <taxon>Dioszegia</taxon>
    </lineage>
</organism>
<evidence type="ECO:0000313" key="6">
    <source>
        <dbReference type="EMBL" id="KAI9637050.1"/>
    </source>
</evidence>
<dbReference type="EMBL" id="JAKWFO010000005">
    <property type="protein sequence ID" value="KAI9637050.1"/>
    <property type="molecule type" value="Genomic_DNA"/>
</dbReference>
<evidence type="ECO:0000256" key="1">
    <source>
        <dbReference type="ARBA" id="ARBA00004123"/>
    </source>
</evidence>
<feature type="compositionally biased region" description="Low complexity" evidence="4">
    <location>
        <begin position="83"/>
        <end position="92"/>
    </location>
</feature>
<dbReference type="RefSeq" id="XP_052946827.1">
    <property type="nucleotide sequence ID" value="XM_053093600.1"/>
</dbReference>
<feature type="region of interest" description="Disordered" evidence="4">
    <location>
        <begin position="270"/>
        <end position="479"/>
    </location>
</feature>
<feature type="compositionally biased region" description="Basic and acidic residues" evidence="4">
    <location>
        <begin position="117"/>
        <end position="133"/>
    </location>
</feature>
<accession>A0AA38LVC5</accession>
<dbReference type="GO" id="GO:0000398">
    <property type="term" value="P:mRNA splicing, via spliceosome"/>
    <property type="evidence" value="ECO:0007669"/>
    <property type="project" value="InterPro"/>
</dbReference>
<dbReference type="Pfam" id="PF12656">
    <property type="entry name" value="G-patch_2"/>
    <property type="match status" value="1"/>
</dbReference>
<feature type="compositionally biased region" description="Basic and acidic residues" evidence="4">
    <location>
        <begin position="140"/>
        <end position="150"/>
    </location>
</feature>
<dbReference type="GeneID" id="77732805"/>
<feature type="compositionally biased region" description="Polar residues" evidence="4">
    <location>
        <begin position="344"/>
        <end position="353"/>
    </location>
</feature>
<comment type="caution">
    <text evidence="6">The sequence shown here is derived from an EMBL/GenBank/DDBJ whole genome shotgun (WGS) entry which is preliminary data.</text>
</comment>
<feature type="compositionally biased region" description="Basic and acidic residues" evidence="4">
    <location>
        <begin position="431"/>
        <end position="479"/>
    </location>
</feature>
<comment type="similarity">
    <text evidence="2">Belongs to the SPP2 family.</text>
</comment>
<name>A0AA38LVC5_9TREE</name>
<evidence type="ECO:0000259" key="5">
    <source>
        <dbReference type="Pfam" id="PF12656"/>
    </source>
</evidence>
<comment type="subcellular location">
    <subcellularLocation>
        <location evidence="1">Nucleus</location>
    </subcellularLocation>
</comment>
<dbReference type="Proteomes" id="UP001164286">
    <property type="component" value="Unassembled WGS sequence"/>
</dbReference>
<feature type="compositionally biased region" description="Basic and acidic residues" evidence="4">
    <location>
        <begin position="56"/>
        <end position="72"/>
    </location>
</feature>
<proteinExistence type="inferred from homology"/>
<dbReference type="GO" id="GO:0005681">
    <property type="term" value="C:spliceosomal complex"/>
    <property type="evidence" value="ECO:0007669"/>
    <property type="project" value="TreeGrafter"/>
</dbReference>
<keyword evidence="7" id="KW-1185">Reference proteome</keyword>